<feature type="domain" description="Reverse transcriptase" evidence="2">
    <location>
        <begin position="1"/>
        <end position="67"/>
    </location>
</feature>
<gene>
    <name evidence="3" type="ORF">VFH_I025960</name>
</gene>
<keyword evidence="1" id="KW-0511">Multifunctional enzyme</keyword>
<dbReference type="Proteomes" id="UP001157006">
    <property type="component" value="Chromosome 1S"/>
</dbReference>
<dbReference type="GO" id="GO:0003824">
    <property type="term" value="F:catalytic activity"/>
    <property type="evidence" value="ECO:0007669"/>
    <property type="project" value="UniProtKB-KW"/>
</dbReference>
<dbReference type="CDD" id="cd01647">
    <property type="entry name" value="RT_LTR"/>
    <property type="match status" value="1"/>
</dbReference>
<dbReference type="EMBL" id="OX451735">
    <property type="protein sequence ID" value="CAI8592160.1"/>
    <property type="molecule type" value="Genomic_DNA"/>
</dbReference>
<evidence type="ECO:0000313" key="3">
    <source>
        <dbReference type="EMBL" id="CAI8592160.1"/>
    </source>
</evidence>
<dbReference type="Pfam" id="PF00078">
    <property type="entry name" value="RVT_1"/>
    <property type="match status" value="1"/>
</dbReference>
<reference evidence="3 4" key="1">
    <citation type="submission" date="2023-01" db="EMBL/GenBank/DDBJ databases">
        <authorList>
            <person name="Kreplak J."/>
        </authorList>
    </citation>
    <scope>NUCLEOTIDE SEQUENCE [LARGE SCALE GENOMIC DNA]</scope>
</reference>
<proteinExistence type="predicted"/>
<dbReference type="FunFam" id="3.30.70.270:FF:000020">
    <property type="entry name" value="Transposon Tf2-6 polyprotein-like Protein"/>
    <property type="match status" value="1"/>
</dbReference>
<evidence type="ECO:0000256" key="1">
    <source>
        <dbReference type="ARBA" id="ARBA00023268"/>
    </source>
</evidence>
<dbReference type="AlphaFoldDB" id="A0AAV0Z0Z8"/>
<dbReference type="SUPFAM" id="SSF56672">
    <property type="entry name" value="DNA/RNA polymerases"/>
    <property type="match status" value="1"/>
</dbReference>
<dbReference type="InterPro" id="IPR043128">
    <property type="entry name" value="Rev_trsase/Diguanyl_cyclase"/>
</dbReference>
<protein>
    <recommendedName>
        <fullName evidence="2">Reverse transcriptase domain-containing protein</fullName>
    </recommendedName>
</protein>
<organism evidence="3 4">
    <name type="scientific">Vicia faba</name>
    <name type="common">Broad bean</name>
    <name type="synonym">Faba vulgaris</name>
    <dbReference type="NCBI Taxonomy" id="3906"/>
    <lineage>
        <taxon>Eukaryota</taxon>
        <taxon>Viridiplantae</taxon>
        <taxon>Streptophyta</taxon>
        <taxon>Embryophyta</taxon>
        <taxon>Tracheophyta</taxon>
        <taxon>Spermatophyta</taxon>
        <taxon>Magnoliopsida</taxon>
        <taxon>eudicotyledons</taxon>
        <taxon>Gunneridae</taxon>
        <taxon>Pentapetalae</taxon>
        <taxon>rosids</taxon>
        <taxon>fabids</taxon>
        <taxon>Fabales</taxon>
        <taxon>Fabaceae</taxon>
        <taxon>Papilionoideae</taxon>
        <taxon>50 kb inversion clade</taxon>
        <taxon>NPAAA clade</taxon>
        <taxon>Hologalegina</taxon>
        <taxon>IRL clade</taxon>
        <taxon>Fabeae</taxon>
        <taxon>Vicia</taxon>
    </lineage>
</organism>
<dbReference type="Pfam" id="PF17919">
    <property type="entry name" value="RT_RNaseH_2"/>
    <property type="match status" value="1"/>
</dbReference>
<dbReference type="PANTHER" id="PTHR37984">
    <property type="entry name" value="PROTEIN CBG26694"/>
    <property type="match status" value="1"/>
</dbReference>
<dbReference type="InterPro" id="IPR043502">
    <property type="entry name" value="DNA/RNA_pol_sf"/>
</dbReference>
<dbReference type="PANTHER" id="PTHR37984:SF5">
    <property type="entry name" value="PROTEIN NYNRIN-LIKE"/>
    <property type="match status" value="1"/>
</dbReference>
<dbReference type="PROSITE" id="PS50878">
    <property type="entry name" value="RT_POL"/>
    <property type="match status" value="1"/>
</dbReference>
<name>A0AAV0Z0Z8_VICFA</name>
<evidence type="ECO:0000313" key="4">
    <source>
        <dbReference type="Proteomes" id="UP001157006"/>
    </source>
</evidence>
<accession>A0AAV0Z0Z8</accession>
<evidence type="ECO:0000259" key="2">
    <source>
        <dbReference type="PROSITE" id="PS50878"/>
    </source>
</evidence>
<dbReference type="InterPro" id="IPR000477">
    <property type="entry name" value="RT_dom"/>
</dbReference>
<dbReference type="Gene3D" id="3.30.70.270">
    <property type="match status" value="2"/>
</dbReference>
<keyword evidence="4" id="KW-1185">Reference proteome</keyword>
<dbReference type="InterPro" id="IPR041577">
    <property type="entry name" value="RT_RNaseH_2"/>
</dbReference>
<sequence length="185" mass="21306">MNSIFHDFINTFMQVYIDDIVVKSVSRKNLIDHLRQSFERMREHGLKMNPLKCAFCVKAGDFLGFVVHKKGIEINQNKTKEILEAKAPMNKKELQSLLGKINFLRRFISNLSGKAQAFSPLLRLNKERFEWGQEKQEAFNKIKGYLTKPPILVPPCSNRSMRLYIAASDRTLGSMLAQEDENGVE</sequence>
<dbReference type="InterPro" id="IPR050951">
    <property type="entry name" value="Retrovirus_Pol_polyprotein"/>
</dbReference>